<dbReference type="EMBL" id="CAJVPZ010044039">
    <property type="protein sequence ID" value="CAG8766837.1"/>
    <property type="molecule type" value="Genomic_DNA"/>
</dbReference>
<sequence>TISRCASDEILGPLFEHYLAVLFDLEVTFPLPMETIEDSNSVQTSEEPENMQVEDDLNSDDQNVSQYNDNTLQISSIKRKPEAKDIKEIRELWKQKLEDMHYNSIYDETIITNPFRNYLRIFVEEKIPYANENLMTIDQ</sequence>
<feature type="region of interest" description="Disordered" evidence="1">
    <location>
        <begin position="37"/>
        <end position="64"/>
    </location>
</feature>
<evidence type="ECO:0000313" key="2">
    <source>
        <dbReference type="EMBL" id="CAG8766837.1"/>
    </source>
</evidence>
<comment type="caution">
    <text evidence="2">The sequence shown here is derived from an EMBL/GenBank/DDBJ whole genome shotgun (WGS) entry which is preliminary data.</text>
</comment>
<evidence type="ECO:0000256" key="1">
    <source>
        <dbReference type="SAM" id="MobiDB-lite"/>
    </source>
</evidence>
<feature type="compositionally biased region" description="Acidic residues" evidence="1">
    <location>
        <begin position="46"/>
        <end position="59"/>
    </location>
</feature>
<dbReference type="AlphaFoldDB" id="A0A9N9J866"/>
<dbReference type="OrthoDB" id="2375934at2759"/>
<feature type="non-terminal residue" evidence="2">
    <location>
        <position position="139"/>
    </location>
</feature>
<feature type="non-terminal residue" evidence="2">
    <location>
        <position position="1"/>
    </location>
</feature>
<gene>
    <name evidence="2" type="ORF">RFULGI_LOCUS14759</name>
</gene>
<evidence type="ECO:0000313" key="3">
    <source>
        <dbReference type="Proteomes" id="UP000789396"/>
    </source>
</evidence>
<accession>A0A9N9J866</accession>
<proteinExistence type="predicted"/>
<keyword evidence="3" id="KW-1185">Reference proteome</keyword>
<dbReference type="Proteomes" id="UP000789396">
    <property type="component" value="Unassembled WGS sequence"/>
</dbReference>
<organism evidence="2 3">
    <name type="scientific">Racocetra fulgida</name>
    <dbReference type="NCBI Taxonomy" id="60492"/>
    <lineage>
        <taxon>Eukaryota</taxon>
        <taxon>Fungi</taxon>
        <taxon>Fungi incertae sedis</taxon>
        <taxon>Mucoromycota</taxon>
        <taxon>Glomeromycotina</taxon>
        <taxon>Glomeromycetes</taxon>
        <taxon>Diversisporales</taxon>
        <taxon>Gigasporaceae</taxon>
        <taxon>Racocetra</taxon>
    </lineage>
</organism>
<name>A0A9N9J866_9GLOM</name>
<protein>
    <submittedName>
        <fullName evidence="2">16958_t:CDS:1</fullName>
    </submittedName>
</protein>
<reference evidence="2" key="1">
    <citation type="submission" date="2021-06" db="EMBL/GenBank/DDBJ databases">
        <authorList>
            <person name="Kallberg Y."/>
            <person name="Tangrot J."/>
            <person name="Rosling A."/>
        </authorList>
    </citation>
    <scope>NUCLEOTIDE SEQUENCE</scope>
    <source>
        <strain evidence="2">IN212</strain>
    </source>
</reference>